<dbReference type="EMBL" id="JBBHLI010000004">
    <property type="protein sequence ID" value="MEK9501188.1"/>
    <property type="molecule type" value="Genomic_DNA"/>
</dbReference>
<reference evidence="3 4" key="1">
    <citation type="submission" date="2024-02" db="EMBL/GenBank/DDBJ databases">
        <title>A novel Gemmatimonadota bacterium.</title>
        <authorList>
            <person name="Du Z.-J."/>
            <person name="Ye Y.-Q."/>
        </authorList>
    </citation>
    <scope>NUCLEOTIDE SEQUENCE [LARGE SCALE GENOMIC DNA]</scope>
    <source>
        <strain evidence="3 4">DH-20</strain>
    </source>
</reference>
<name>A0ABU9EAM1_9BACT</name>
<keyword evidence="4" id="KW-1185">Reference proteome</keyword>
<proteinExistence type="predicted"/>
<feature type="compositionally biased region" description="Low complexity" evidence="1">
    <location>
        <begin position="79"/>
        <end position="96"/>
    </location>
</feature>
<dbReference type="PANTHER" id="PTHR34404:SF2">
    <property type="entry name" value="CONSERVED SERINE RICH PROTEIN"/>
    <property type="match status" value="1"/>
</dbReference>
<evidence type="ECO:0000313" key="4">
    <source>
        <dbReference type="Proteomes" id="UP001484239"/>
    </source>
</evidence>
<feature type="region of interest" description="Disordered" evidence="1">
    <location>
        <begin position="63"/>
        <end position="96"/>
    </location>
</feature>
<protein>
    <submittedName>
        <fullName evidence="3">FmdB family zinc ribbon protein</fullName>
    </submittedName>
</protein>
<evidence type="ECO:0000313" key="3">
    <source>
        <dbReference type="EMBL" id="MEK9501188.1"/>
    </source>
</evidence>
<gene>
    <name evidence="3" type="ORF">WI372_09375</name>
</gene>
<dbReference type="InterPro" id="IPR013429">
    <property type="entry name" value="Regulatory_FmdB_Zinc_ribbon"/>
</dbReference>
<dbReference type="RefSeq" id="WP_405277309.1">
    <property type="nucleotide sequence ID" value="NZ_JBBHLI010000004.1"/>
</dbReference>
<dbReference type="PANTHER" id="PTHR34404">
    <property type="entry name" value="REGULATORY PROTEIN, FMDB FAMILY"/>
    <property type="match status" value="1"/>
</dbReference>
<comment type="caution">
    <text evidence="3">The sequence shown here is derived from an EMBL/GenBank/DDBJ whole genome shotgun (WGS) entry which is preliminary data.</text>
</comment>
<dbReference type="NCBIfam" id="TIGR02605">
    <property type="entry name" value="CxxC_CxxC_SSSS"/>
    <property type="match status" value="1"/>
</dbReference>
<organism evidence="3 4">
    <name type="scientific">Gaopeijia maritima</name>
    <dbReference type="NCBI Taxonomy" id="3119007"/>
    <lineage>
        <taxon>Bacteria</taxon>
        <taxon>Pseudomonadati</taxon>
        <taxon>Gemmatimonadota</taxon>
        <taxon>Longimicrobiia</taxon>
        <taxon>Gaopeijiales</taxon>
        <taxon>Gaopeijiaceae</taxon>
        <taxon>Gaopeijia</taxon>
    </lineage>
</organism>
<dbReference type="SMART" id="SM00834">
    <property type="entry name" value="CxxC_CXXC_SSSS"/>
    <property type="match status" value="1"/>
</dbReference>
<evidence type="ECO:0000259" key="2">
    <source>
        <dbReference type="SMART" id="SM00834"/>
    </source>
</evidence>
<accession>A0ABU9EAM1</accession>
<feature type="domain" description="Putative regulatory protein FmdB zinc ribbon" evidence="2">
    <location>
        <begin position="1"/>
        <end position="40"/>
    </location>
</feature>
<evidence type="ECO:0000256" key="1">
    <source>
        <dbReference type="SAM" id="MobiDB-lite"/>
    </source>
</evidence>
<dbReference type="Proteomes" id="UP001484239">
    <property type="component" value="Unassembled WGS sequence"/>
</dbReference>
<dbReference type="Pfam" id="PF09723">
    <property type="entry name" value="Zn_ribbon_8"/>
    <property type="match status" value="1"/>
</dbReference>
<sequence length="96" mass="10171">MPTYEYRCPEGHEFELFQRMSDEPGADCPQCGKAAERLLSAGGGLLFKGDGFYITDYRSPEYKKKAQADAGGGSKESKSSGSDSASSSPSPSSSSD</sequence>